<dbReference type="Proteomes" id="UP001163831">
    <property type="component" value="Chromosome"/>
</dbReference>
<proteinExistence type="predicted"/>
<dbReference type="InterPro" id="IPR009003">
    <property type="entry name" value="Peptidase_S1_PA"/>
</dbReference>
<dbReference type="PANTHER" id="PTHR15462">
    <property type="entry name" value="SERINE PROTEASE"/>
    <property type="match status" value="1"/>
</dbReference>
<reference evidence="3" key="1">
    <citation type="submission" date="2022-10" db="EMBL/GenBank/DDBJ databases">
        <title>Candidatus Kirkpatrella diaphorinas gen. nov., sp. nov., an uncultured endosymbiont identified in a population of Diaphorina citri from Hawaii.</title>
        <authorList>
            <person name="Henry E.M."/>
            <person name="Carlson C.R."/>
            <person name="Kuo Y.-W."/>
        </authorList>
    </citation>
    <scope>NUCLEOTIDE SEQUENCE</scope>
    <source>
        <strain evidence="3">CADCRV1</strain>
    </source>
</reference>
<gene>
    <name evidence="3" type="ORF">N5W20_04370</name>
</gene>
<feature type="domain" description="Peptidase S1" evidence="2">
    <location>
        <begin position="14"/>
        <end position="236"/>
    </location>
</feature>
<dbReference type="SUPFAM" id="SSF50494">
    <property type="entry name" value="Trypsin-like serine proteases"/>
    <property type="match status" value="1"/>
</dbReference>
<dbReference type="PROSITE" id="PS00134">
    <property type="entry name" value="TRYPSIN_HIS"/>
    <property type="match status" value="1"/>
</dbReference>
<dbReference type="RefSeq" id="WP_319807689.1">
    <property type="nucleotide sequence ID" value="NZ_CP107052.1"/>
</dbReference>
<dbReference type="EMBL" id="CP107052">
    <property type="protein sequence ID" value="UYH52094.1"/>
    <property type="molecule type" value="Genomic_DNA"/>
</dbReference>
<evidence type="ECO:0000313" key="3">
    <source>
        <dbReference type="EMBL" id="UYH52094.1"/>
    </source>
</evidence>
<evidence type="ECO:0000259" key="2">
    <source>
        <dbReference type="PROSITE" id="PS50240"/>
    </source>
</evidence>
<dbReference type="InterPro" id="IPR018114">
    <property type="entry name" value="TRYPSIN_HIS"/>
</dbReference>
<keyword evidence="4" id="KW-1185">Reference proteome</keyword>
<evidence type="ECO:0000256" key="1">
    <source>
        <dbReference type="ARBA" id="ARBA00022729"/>
    </source>
</evidence>
<organism evidence="3 4">
    <name type="scientific">Candidatus Kirkpatrickella diaphorinae</name>
    <dbReference type="NCBI Taxonomy" id="2984322"/>
    <lineage>
        <taxon>Bacteria</taxon>
        <taxon>Pseudomonadati</taxon>
        <taxon>Pseudomonadota</taxon>
        <taxon>Alphaproteobacteria</taxon>
        <taxon>Acetobacterales</taxon>
        <taxon>Acetobacteraceae</taxon>
        <taxon>Candidatus Kirkpatrickella</taxon>
    </lineage>
</organism>
<keyword evidence="3" id="KW-0378">Hydrolase</keyword>
<dbReference type="Gene3D" id="2.40.10.10">
    <property type="entry name" value="Trypsin-like serine proteases"/>
    <property type="match status" value="2"/>
</dbReference>
<evidence type="ECO:0000313" key="4">
    <source>
        <dbReference type="Proteomes" id="UP001163831"/>
    </source>
</evidence>
<dbReference type="EC" id="3.4.21.-" evidence="3"/>
<accession>A0ABY6GLE2</accession>
<dbReference type="InterPro" id="IPR043504">
    <property type="entry name" value="Peptidase_S1_PA_chymotrypsin"/>
</dbReference>
<name>A0ABY6GLE2_9PROT</name>
<dbReference type="PANTHER" id="PTHR15462:SF8">
    <property type="entry name" value="SERINE PROTEASE"/>
    <property type="match status" value="1"/>
</dbReference>
<dbReference type="Pfam" id="PF00089">
    <property type="entry name" value="Trypsin"/>
    <property type="match status" value="1"/>
</dbReference>
<dbReference type="GO" id="GO:0016787">
    <property type="term" value="F:hydrolase activity"/>
    <property type="evidence" value="ECO:0007669"/>
    <property type="project" value="UniProtKB-KW"/>
</dbReference>
<dbReference type="InterPro" id="IPR050966">
    <property type="entry name" value="Glutamyl_endopeptidase"/>
</dbReference>
<dbReference type="InterPro" id="IPR001254">
    <property type="entry name" value="Trypsin_dom"/>
</dbReference>
<sequence>MKRRTRWHDMVAMLLGGLIMFAPAGRVVAETVELRAAHFDKRHRVDVTQSPWLILGRLQTELGTRCTGFLIAPNVVMTAAHCLWLEESGHYIRPHSVHFLRAYHRGHFAAEARAIHIIIAPGFDPTRAIATAQADRATIVLERPMVTSADIPPVLTPRAGDDAMIVGYEQDFPEIARGDQNCHVTAVSGRLIHHNCTTTHGASGAPIMIRRDGKWGIGGITTLSDRRSGGAGVGLW</sequence>
<dbReference type="PROSITE" id="PS50240">
    <property type="entry name" value="TRYPSIN_DOM"/>
    <property type="match status" value="1"/>
</dbReference>
<keyword evidence="1" id="KW-0732">Signal</keyword>
<protein>
    <submittedName>
        <fullName evidence="3">Trypsin-like serine protease</fullName>
        <ecNumber evidence="3">3.4.21.-</ecNumber>
    </submittedName>
</protein>